<dbReference type="GO" id="GO:0003341">
    <property type="term" value="P:cilium movement"/>
    <property type="evidence" value="ECO:0007669"/>
    <property type="project" value="TreeGrafter"/>
</dbReference>
<dbReference type="GO" id="GO:0045504">
    <property type="term" value="F:dynein heavy chain binding"/>
    <property type="evidence" value="ECO:0007669"/>
    <property type="project" value="TreeGrafter"/>
</dbReference>
<keyword evidence="3" id="KW-0963">Cytoplasm</keyword>
<feature type="region of interest" description="Disordered" evidence="9">
    <location>
        <begin position="60"/>
        <end position="87"/>
    </location>
</feature>
<dbReference type="GO" id="GO:0036158">
    <property type="term" value="P:outer dynein arm assembly"/>
    <property type="evidence" value="ECO:0007669"/>
    <property type="project" value="TreeGrafter"/>
</dbReference>
<dbReference type="PANTHER" id="PTHR12442">
    <property type="entry name" value="DYNEIN INTERMEDIATE CHAIN"/>
    <property type="match status" value="1"/>
</dbReference>
<gene>
    <name evidence="10" type="primary">DNAI1_0</name>
    <name evidence="10" type="ORF">EYF80_061012</name>
</gene>
<keyword evidence="6" id="KW-0677">Repeat</keyword>
<dbReference type="EMBL" id="SRLO01006372">
    <property type="protein sequence ID" value="TNN28842.1"/>
    <property type="molecule type" value="Genomic_DNA"/>
</dbReference>
<evidence type="ECO:0000256" key="8">
    <source>
        <dbReference type="ARBA" id="ARBA00023273"/>
    </source>
</evidence>
<evidence type="ECO:0000256" key="2">
    <source>
        <dbReference type="ARBA" id="ARBA00004245"/>
    </source>
</evidence>
<evidence type="ECO:0000256" key="9">
    <source>
        <dbReference type="SAM" id="MobiDB-lite"/>
    </source>
</evidence>
<dbReference type="AlphaFoldDB" id="A0A4Z2EKG4"/>
<evidence type="ECO:0000256" key="4">
    <source>
        <dbReference type="ARBA" id="ARBA00022574"/>
    </source>
</evidence>
<evidence type="ECO:0000256" key="5">
    <source>
        <dbReference type="ARBA" id="ARBA00022701"/>
    </source>
</evidence>
<keyword evidence="8" id="KW-0966">Cell projection</keyword>
<organism evidence="10 11">
    <name type="scientific">Liparis tanakae</name>
    <name type="common">Tanaka's snailfish</name>
    <dbReference type="NCBI Taxonomy" id="230148"/>
    <lineage>
        <taxon>Eukaryota</taxon>
        <taxon>Metazoa</taxon>
        <taxon>Chordata</taxon>
        <taxon>Craniata</taxon>
        <taxon>Vertebrata</taxon>
        <taxon>Euteleostomi</taxon>
        <taxon>Actinopterygii</taxon>
        <taxon>Neopterygii</taxon>
        <taxon>Teleostei</taxon>
        <taxon>Neoteleostei</taxon>
        <taxon>Acanthomorphata</taxon>
        <taxon>Eupercaria</taxon>
        <taxon>Perciformes</taxon>
        <taxon>Cottioidei</taxon>
        <taxon>Cottales</taxon>
        <taxon>Liparidae</taxon>
        <taxon>Liparis</taxon>
    </lineage>
</organism>
<dbReference type="GO" id="GO:0045503">
    <property type="term" value="F:dynein light chain binding"/>
    <property type="evidence" value="ECO:0007669"/>
    <property type="project" value="TreeGrafter"/>
</dbReference>
<sequence>MFTFDLDAAVHVFDLNVNKYEAICQQLVVAKKKTKLTHVEFNPIHPILIVGDDRGSVRSFKLSPNLRKKPKARTPRVKKGQEQPKGPEVEIAKMEKLLSLLREPELDPA</sequence>
<dbReference type="InterPro" id="IPR050687">
    <property type="entry name" value="Dynein_IC"/>
</dbReference>
<protein>
    <submittedName>
        <fullName evidence="10">Dynein intermediate chain 1, axonemal</fullName>
    </submittedName>
</protein>
<evidence type="ECO:0000313" key="10">
    <source>
        <dbReference type="EMBL" id="TNN28842.1"/>
    </source>
</evidence>
<feature type="compositionally biased region" description="Basic residues" evidence="9">
    <location>
        <begin position="66"/>
        <end position="78"/>
    </location>
</feature>
<dbReference type="GO" id="GO:0036157">
    <property type="term" value="C:outer dynein arm"/>
    <property type="evidence" value="ECO:0007669"/>
    <property type="project" value="TreeGrafter"/>
</dbReference>
<keyword evidence="4" id="KW-0853">WD repeat</keyword>
<dbReference type="Proteomes" id="UP000314294">
    <property type="component" value="Unassembled WGS sequence"/>
</dbReference>
<dbReference type="GO" id="GO:0005874">
    <property type="term" value="C:microtubule"/>
    <property type="evidence" value="ECO:0007669"/>
    <property type="project" value="UniProtKB-KW"/>
</dbReference>
<evidence type="ECO:0000256" key="6">
    <source>
        <dbReference type="ARBA" id="ARBA00022737"/>
    </source>
</evidence>
<name>A0A4Z2EKG4_9TELE</name>
<evidence type="ECO:0000313" key="11">
    <source>
        <dbReference type="Proteomes" id="UP000314294"/>
    </source>
</evidence>
<comment type="caution">
    <text evidence="10">The sequence shown here is derived from an EMBL/GenBank/DDBJ whole genome shotgun (WGS) entry which is preliminary data.</text>
</comment>
<evidence type="ECO:0000256" key="1">
    <source>
        <dbReference type="ARBA" id="ARBA00004138"/>
    </source>
</evidence>
<keyword evidence="7" id="KW-0206">Cytoskeleton</keyword>
<keyword evidence="11" id="KW-1185">Reference proteome</keyword>
<evidence type="ECO:0000256" key="3">
    <source>
        <dbReference type="ARBA" id="ARBA00022490"/>
    </source>
</evidence>
<evidence type="ECO:0000256" key="7">
    <source>
        <dbReference type="ARBA" id="ARBA00023212"/>
    </source>
</evidence>
<dbReference type="OrthoDB" id="10261376at2759"/>
<keyword evidence="5" id="KW-0493">Microtubule</keyword>
<dbReference type="PANTHER" id="PTHR12442:SF11">
    <property type="entry name" value="DYNEIN AXONEMAL INTERMEDIATE CHAIN 1"/>
    <property type="match status" value="1"/>
</dbReference>
<proteinExistence type="predicted"/>
<reference evidence="10 11" key="1">
    <citation type="submission" date="2019-03" db="EMBL/GenBank/DDBJ databases">
        <title>First draft genome of Liparis tanakae, snailfish: a comprehensive survey of snailfish specific genes.</title>
        <authorList>
            <person name="Kim W."/>
            <person name="Song I."/>
            <person name="Jeong J.-H."/>
            <person name="Kim D."/>
            <person name="Kim S."/>
            <person name="Ryu S."/>
            <person name="Song J.Y."/>
            <person name="Lee S.K."/>
        </authorList>
    </citation>
    <scope>NUCLEOTIDE SEQUENCE [LARGE SCALE GENOMIC DNA]</scope>
    <source>
        <tissue evidence="10">Muscle</tissue>
    </source>
</reference>
<comment type="subcellular location">
    <subcellularLocation>
        <location evidence="1">Cell projection</location>
        <location evidence="1">Cilium</location>
    </subcellularLocation>
    <subcellularLocation>
        <location evidence="2">Cytoplasm</location>
        <location evidence="2">Cytoskeleton</location>
    </subcellularLocation>
</comment>
<accession>A0A4Z2EKG4</accession>